<sequence>MNVSTTAALLPVLSSALDTSLMRRTAAWKRRCEADSAVGRHQNQVARWDSAGREDLRIRAEQRLAAALTEQQDAHETFLQFCTEHVSLARAWELVAATLAPPATTAAAIAAHLAASSYDTGYAHARHPGTDEYETGRPVVWDREHALGTVLRHHQHGSHVWLDDAGAVRVAWSGRGAWAGPGGAFLSLIPYQ</sequence>
<proteinExistence type="predicted"/>
<comment type="caution">
    <text evidence="1">The sequence shown here is derived from an EMBL/GenBank/DDBJ whole genome shotgun (WGS) entry which is preliminary data.</text>
</comment>
<dbReference type="RefSeq" id="WP_153470518.1">
    <property type="nucleotide sequence ID" value="NZ_WBOF01000005.1"/>
</dbReference>
<keyword evidence="2" id="KW-1185">Reference proteome</keyword>
<gene>
    <name evidence="1" type="ORF">F7Q99_36240</name>
</gene>
<accession>A0A6N7L5Y3</accession>
<evidence type="ECO:0000313" key="1">
    <source>
        <dbReference type="EMBL" id="MQS17493.1"/>
    </source>
</evidence>
<reference evidence="1 2" key="1">
    <citation type="submission" date="2019-09" db="EMBL/GenBank/DDBJ databases">
        <title>Genome Sequences of Streptomyces kaniharaensis ATCC 21070.</title>
        <authorList>
            <person name="Zhu W."/>
            <person name="De Crecy-Lagard V."/>
            <person name="Richards N.G."/>
        </authorList>
    </citation>
    <scope>NUCLEOTIDE SEQUENCE [LARGE SCALE GENOMIC DNA]</scope>
    <source>
        <strain evidence="1 2">SF-557</strain>
    </source>
</reference>
<dbReference type="OrthoDB" id="9988240at2"/>
<dbReference type="EMBL" id="WBOF01000005">
    <property type="protein sequence ID" value="MQS17493.1"/>
    <property type="molecule type" value="Genomic_DNA"/>
</dbReference>
<dbReference type="Proteomes" id="UP000450000">
    <property type="component" value="Unassembled WGS sequence"/>
</dbReference>
<evidence type="ECO:0000313" key="2">
    <source>
        <dbReference type="Proteomes" id="UP000450000"/>
    </source>
</evidence>
<dbReference type="AlphaFoldDB" id="A0A6N7L5Y3"/>
<name>A0A6N7L5Y3_9ACTN</name>
<organism evidence="1 2">
    <name type="scientific">Streptomyces kaniharaensis</name>
    <dbReference type="NCBI Taxonomy" id="212423"/>
    <lineage>
        <taxon>Bacteria</taxon>
        <taxon>Bacillati</taxon>
        <taxon>Actinomycetota</taxon>
        <taxon>Actinomycetes</taxon>
        <taxon>Kitasatosporales</taxon>
        <taxon>Streptomycetaceae</taxon>
        <taxon>Streptomyces</taxon>
    </lineage>
</organism>
<protein>
    <submittedName>
        <fullName evidence="1">Uncharacterized protein</fullName>
    </submittedName>
</protein>